<dbReference type="PANTHER" id="PTHR35450:SF2">
    <property type="entry name" value="REVERSE TRANSCRIPTASE DOMAIN-CONTAINING PROTEIN"/>
    <property type="match status" value="1"/>
</dbReference>
<feature type="compositionally biased region" description="Low complexity" evidence="1">
    <location>
        <begin position="638"/>
        <end position="652"/>
    </location>
</feature>
<sequence>MDPVIITPDDVAEAVRRAPNWKSPGLDGLHHYWLKGFVVCHAVLARQFQAALDQKSLPSLFTTGITHLVPKDRDSTDPSKYRPITCLPTIYKTLTSILSARITRHLNSNQVMSRAQNGCRGGGRGTKEPLLIDAVIGKVVKRNRRNLSAAWIDYKKAFDSVPHTWLKRVLELYKVDCTVRDFLGQCMGQWSTILCHLGERMTAAENHIRIRRGIFQGDCLSPIWFCLSLNPLSTLLEGSGRGFQLRRGGTKVTHLFYMDDLKLFASSRSHLMELLNITCDFSNSIRMELGTDKCAILHVERGRVANSEGIDLSMPINIKTLSEAETYRYLGMSQNIGIDEADMKRDIFGAYIFLLRCMECEDNGFERIKAKAATAGAIFRIKWKRRYAGKSYLQLGVSTAVPCSSDRKQNHSSMVPSPENNGQQHIKPSDNPFMSNMEEIAYWVQTKRAPCLYNYDKTNNKPNEQAHCSKLKPKNNAVKVPSPKKIKKRKLVLLDDDSGSTERQQNIYFNTTKGQNQRTVMSNGKHSSIGSDIDFNIKNSSMQVKPKKMKLQQNNNMSLVKKNKMVTSTPNVKTLRRSLRRSKQNLNNNSQLDISFEMMNKNITNGMFSPSATTEKNLNKPLDNEKNHESRNDKVPAQSSNKPNMNSNNKPQNETLLNRQFEDMSDVSGLTANYIRSTKIQATKASRNMRNNKTFIQESQQSPQKMDTKTIMCVNKSMNTGLPDPTNLNCSTDSSQNVINLVTLKSNEKSTRVSRATSLLKFLETKHSNSKESMCDNETKQADDNLNISIQTISTSRYPKRHRNYTAESSAIASPVKNYPAKFTTVRRKKISKEYDNSERKENPEENLISRTRSGRKIDLKVRQPKNSVLVLSNSTEQVSSEAAVNVAGPTEENRKKRQSGRCAQLKKNPDKSRQSKKDSLRDKSGFAACFSESDDDSELLKQRKFFC</sequence>
<feature type="compositionally biased region" description="Polar residues" evidence="1">
    <location>
        <begin position="605"/>
        <end position="616"/>
    </location>
</feature>
<dbReference type="CDD" id="cd01650">
    <property type="entry name" value="RT_nLTR_like"/>
    <property type="match status" value="1"/>
</dbReference>
<organism evidence="3 4">
    <name type="scientific">Parnassius mnemosyne</name>
    <name type="common">clouded apollo</name>
    <dbReference type="NCBI Taxonomy" id="213953"/>
    <lineage>
        <taxon>Eukaryota</taxon>
        <taxon>Metazoa</taxon>
        <taxon>Ecdysozoa</taxon>
        <taxon>Arthropoda</taxon>
        <taxon>Hexapoda</taxon>
        <taxon>Insecta</taxon>
        <taxon>Pterygota</taxon>
        <taxon>Neoptera</taxon>
        <taxon>Endopterygota</taxon>
        <taxon>Lepidoptera</taxon>
        <taxon>Glossata</taxon>
        <taxon>Ditrysia</taxon>
        <taxon>Papilionoidea</taxon>
        <taxon>Papilionidae</taxon>
        <taxon>Parnassiinae</taxon>
        <taxon>Parnassini</taxon>
        <taxon>Parnassius</taxon>
        <taxon>Driopa</taxon>
    </lineage>
</organism>
<evidence type="ECO:0000313" key="4">
    <source>
        <dbReference type="Proteomes" id="UP001314205"/>
    </source>
</evidence>
<evidence type="ECO:0000313" key="3">
    <source>
        <dbReference type="EMBL" id="CAK1600517.1"/>
    </source>
</evidence>
<dbReference type="AlphaFoldDB" id="A0AAV1M1Y2"/>
<feature type="compositionally biased region" description="Basic and acidic residues" evidence="1">
    <location>
        <begin position="908"/>
        <end position="923"/>
    </location>
</feature>
<dbReference type="InterPro" id="IPR000477">
    <property type="entry name" value="RT_dom"/>
</dbReference>
<feature type="compositionally biased region" description="Basic residues" evidence="1">
    <location>
        <begin position="574"/>
        <end position="583"/>
    </location>
</feature>
<dbReference type="PROSITE" id="PS50878">
    <property type="entry name" value="RT_POL"/>
    <property type="match status" value="1"/>
</dbReference>
<dbReference type="EMBL" id="CAVLGL010000126">
    <property type="protein sequence ID" value="CAK1600517.1"/>
    <property type="molecule type" value="Genomic_DNA"/>
</dbReference>
<feature type="region of interest" description="Disordered" evidence="1">
    <location>
        <begin position="879"/>
        <end position="923"/>
    </location>
</feature>
<gene>
    <name evidence="3" type="ORF">PARMNEM_LOCUS19270</name>
</gene>
<accession>A0AAV1M1Y2</accession>
<feature type="compositionally biased region" description="Basic and acidic residues" evidence="1">
    <location>
        <begin position="832"/>
        <end position="844"/>
    </location>
</feature>
<keyword evidence="4" id="KW-1185">Reference proteome</keyword>
<reference evidence="3 4" key="1">
    <citation type="submission" date="2023-11" db="EMBL/GenBank/DDBJ databases">
        <authorList>
            <person name="Hedman E."/>
            <person name="Englund M."/>
            <person name="Stromberg M."/>
            <person name="Nyberg Akerstrom W."/>
            <person name="Nylinder S."/>
            <person name="Jareborg N."/>
            <person name="Kallberg Y."/>
            <person name="Kronander E."/>
        </authorList>
    </citation>
    <scope>NUCLEOTIDE SEQUENCE [LARGE SCALE GENOMIC DNA]</scope>
</reference>
<evidence type="ECO:0000259" key="2">
    <source>
        <dbReference type="PROSITE" id="PS50878"/>
    </source>
</evidence>
<comment type="caution">
    <text evidence="3">The sequence shown here is derived from an EMBL/GenBank/DDBJ whole genome shotgun (WGS) entry which is preliminary data.</text>
</comment>
<dbReference type="InterPro" id="IPR043502">
    <property type="entry name" value="DNA/RNA_pol_sf"/>
</dbReference>
<feature type="region of interest" description="Disordered" evidence="1">
    <location>
        <begin position="406"/>
        <end position="431"/>
    </location>
</feature>
<dbReference type="Proteomes" id="UP001314205">
    <property type="component" value="Unassembled WGS sequence"/>
</dbReference>
<feature type="domain" description="Reverse transcriptase" evidence="2">
    <location>
        <begin position="50"/>
        <end position="334"/>
    </location>
</feature>
<proteinExistence type="predicted"/>
<feature type="region of interest" description="Disordered" evidence="1">
    <location>
        <begin position="570"/>
        <end position="591"/>
    </location>
</feature>
<dbReference type="Pfam" id="PF00078">
    <property type="entry name" value="RVT_1"/>
    <property type="match status" value="1"/>
</dbReference>
<protein>
    <recommendedName>
        <fullName evidence="2">Reverse transcriptase domain-containing protein</fullName>
    </recommendedName>
</protein>
<feature type="compositionally biased region" description="Basic and acidic residues" evidence="1">
    <location>
        <begin position="622"/>
        <end position="634"/>
    </location>
</feature>
<dbReference type="PANTHER" id="PTHR35450">
    <property type="entry name" value="REVERSE TRANSCRIPTASE DOMAIN-CONTAINING PROTEIN"/>
    <property type="match status" value="1"/>
</dbReference>
<name>A0AAV1M1Y2_9NEOP</name>
<dbReference type="GO" id="GO:0071897">
    <property type="term" value="P:DNA biosynthetic process"/>
    <property type="evidence" value="ECO:0007669"/>
    <property type="project" value="UniProtKB-ARBA"/>
</dbReference>
<feature type="region of interest" description="Disordered" evidence="1">
    <location>
        <begin position="605"/>
        <end position="652"/>
    </location>
</feature>
<feature type="region of interest" description="Disordered" evidence="1">
    <location>
        <begin position="831"/>
        <end position="852"/>
    </location>
</feature>
<feature type="compositionally biased region" description="Polar residues" evidence="1">
    <location>
        <begin position="411"/>
        <end position="426"/>
    </location>
</feature>
<dbReference type="SUPFAM" id="SSF56672">
    <property type="entry name" value="DNA/RNA polymerases"/>
    <property type="match status" value="1"/>
</dbReference>
<evidence type="ECO:0000256" key="1">
    <source>
        <dbReference type="SAM" id="MobiDB-lite"/>
    </source>
</evidence>